<sequence>FKCPCVWIHGLDNMFSYKYHIIDNLIPPTKEADKNLQDSLLRLESLSACVIARNSHKCKPKILTKVPPQFHSIIWKAYIRDEYYKYRDDYTSDKWTRNMRSKLLSGLSDLLYHWPKEEFILKEVMPTFPAKLSWFSLLWHEYDVEYD</sequence>
<name>A0AAV2Q658_MEGNR</name>
<comment type="caution">
    <text evidence="1">The sequence shown here is derived from an EMBL/GenBank/DDBJ whole genome shotgun (WGS) entry which is preliminary data.</text>
</comment>
<dbReference type="Proteomes" id="UP001497623">
    <property type="component" value="Unassembled WGS sequence"/>
</dbReference>
<dbReference type="AlphaFoldDB" id="A0AAV2Q658"/>
<protein>
    <submittedName>
        <fullName evidence="1">Uncharacterized protein</fullName>
    </submittedName>
</protein>
<organism evidence="1 2">
    <name type="scientific">Meganyctiphanes norvegica</name>
    <name type="common">Northern krill</name>
    <name type="synonym">Thysanopoda norvegica</name>
    <dbReference type="NCBI Taxonomy" id="48144"/>
    <lineage>
        <taxon>Eukaryota</taxon>
        <taxon>Metazoa</taxon>
        <taxon>Ecdysozoa</taxon>
        <taxon>Arthropoda</taxon>
        <taxon>Crustacea</taxon>
        <taxon>Multicrustacea</taxon>
        <taxon>Malacostraca</taxon>
        <taxon>Eumalacostraca</taxon>
        <taxon>Eucarida</taxon>
        <taxon>Euphausiacea</taxon>
        <taxon>Euphausiidae</taxon>
        <taxon>Meganyctiphanes</taxon>
    </lineage>
</organism>
<accession>A0AAV2Q658</accession>
<dbReference type="EMBL" id="CAXKWB010003788">
    <property type="protein sequence ID" value="CAL4070300.1"/>
    <property type="molecule type" value="Genomic_DNA"/>
</dbReference>
<reference evidence="1 2" key="1">
    <citation type="submission" date="2024-05" db="EMBL/GenBank/DDBJ databases">
        <authorList>
            <person name="Wallberg A."/>
        </authorList>
    </citation>
    <scope>NUCLEOTIDE SEQUENCE [LARGE SCALE GENOMIC DNA]</scope>
</reference>
<keyword evidence="2" id="KW-1185">Reference proteome</keyword>
<feature type="non-terminal residue" evidence="1">
    <location>
        <position position="147"/>
    </location>
</feature>
<gene>
    <name evidence="1" type="ORF">MNOR_LOCUS8236</name>
</gene>
<evidence type="ECO:0000313" key="2">
    <source>
        <dbReference type="Proteomes" id="UP001497623"/>
    </source>
</evidence>
<feature type="non-terminal residue" evidence="1">
    <location>
        <position position="1"/>
    </location>
</feature>
<proteinExistence type="predicted"/>
<evidence type="ECO:0000313" key="1">
    <source>
        <dbReference type="EMBL" id="CAL4070300.1"/>
    </source>
</evidence>